<dbReference type="Proteomes" id="UP000290545">
    <property type="component" value="Unassembled WGS sequence"/>
</dbReference>
<dbReference type="GO" id="GO:0006355">
    <property type="term" value="P:regulation of DNA-templated transcription"/>
    <property type="evidence" value="ECO:0007669"/>
    <property type="project" value="InterPro"/>
</dbReference>
<organism evidence="1 2">
    <name type="scientific">Filimonas effusa</name>
    <dbReference type="NCBI Taxonomy" id="2508721"/>
    <lineage>
        <taxon>Bacteria</taxon>
        <taxon>Pseudomonadati</taxon>
        <taxon>Bacteroidota</taxon>
        <taxon>Chitinophagia</taxon>
        <taxon>Chitinophagales</taxon>
        <taxon>Chitinophagaceae</taxon>
        <taxon>Filimonas</taxon>
    </lineage>
</organism>
<evidence type="ECO:0000313" key="1">
    <source>
        <dbReference type="EMBL" id="RXK83054.1"/>
    </source>
</evidence>
<accession>A0A4V1M9W1</accession>
<dbReference type="EMBL" id="SDHZ01000002">
    <property type="protein sequence ID" value="RXK83054.1"/>
    <property type="molecule type" value="Genomic_DNA"/>
</dbReference>
<protein>
    <submittedName>
        <fullName evidence="1">Type II toxin-antitoxin system HicB family antitoxin</fullName>
    </submittedName>
</protein>
<sequence length="122" mass="13570">MTDTLIHNGYHGSVRYSSADEVFHGRIVGINDLVTFEGTNVAELKAAFKAAVADYLETCKALGKEPEKSYKGSFNIRIPAYLHKEAALWASINQISLNDFVRVAIDYTLRNKEAVAVLLHEQ</sequence>
<gene>
    <name evidence="1" type="ORF">ESB13_13085</name>
</gene>
<dbReference type="SUPFAM" id="SSF143100">
    <property type="entry name" value="TTHA1013/TTHA0281-like"/>
    <property type="match status" value="1"/>
</dbReference>
<comment type="caution">
    <text evidence="1">The sequence shown here is derived from an EMBL/GenBank/DDBJ whole genome shotgun (WGS) entry which is preliminary data.</text>
</comment>
<dbReference type="OrthoDB" id="5297106at2"/>
<name>A0A4V1M9W1_9BACT</name>
<dbReference type="SUPFAM" id="SSF47598">
    <property type="entry name" value="Ribbon-helix-helix"/>
    <property type="match status" value="1"/>
</dbReference>
<dbReference type="RefSeq" id="WP_129003982.1">
    <property type="nucleotide sequence ID" value="NZ_SDHZ01000002.1"/>
</dbReference>
<proteinExistence type="predicted"/>
<dbReference type="InterPro" id="IPR008651">
    <property type="entry name" value="Uncharacterised_HicB"/>
</dbReference>
<dbReference type="InterPro" id="IPR010985">
    <property type="entry name" value="Ribbon_hlx_hlx"/>
</dbReference>
<reference evidence="1 2" key="1">
    <citation type="submission" date="2019-01" db="EMBL/GenBank/DDBJ databases">
        <title>Filimonas sp. strain TTM-71.</title>
        <authorList>
            <person name="Chen W.-M."/>
        </authorList>
    </citation>
    <scope>NUCLEOTIDE SEQUENCE [LARGE SCALE GENOMIC DNA]</scope>
    <source>
        <strain evidence="1 2">TTM-71</strain>
    </source>
</reference>
<dbReference type="AlphaFoldDB" id="A0A4V1M9W1"/>
<keyword evidence="2" id="KW-1185">Reference proteome</keyword>
<dbReference type="InterPro" id="IPR035069">
    <property type="entry name" value="TTHA1013/TTHA0281-like"/>
</dbReference>
<dbReference type="Pfam" id="PF05534">
    <property type="entry name" value="HicB"/>
    <property type="match status" value="1"/>
</dbReference>
<evidence type="ECO:0000313" key="2">
    <source>
        <dbReference type="Proteomes" id="UP000290545"/>
    </source>
</evidence>